<dbReference type="GO" id="GO:0008168">
    <property type="term" value="F:methyltransferase activity"/>
    <property type="evidence" value="ECO:0007669"/>
    <property type="project" value="UniProtKB-KW"/>
</dbReference>
<dbReference type="NCBIfam" id="TIGR01444">
    <property type="entry name" value="fkbM_fam"/>
    <property type="match status" value="1"/>
</dbReference>
<proteinExistence type="predicted"/>
<keyword evidence="2" id="KW-0489">Methyltransferase</keyword>
<protein>
    <submittedName>
        <fullName evidence="2">Methyltransferase FkbM domain protein</fullName>
    </submittedName>
</protein>
<dbReference type="InterPro" id="IPR006342">
    <property type="entry name" value="FkbM_mtfrase"/>
</dbReference>
<dbReference type="Pfam" id="PF05050">
    <property type="entry name" value="Methyltransf_21"/>
    <property type="match status" value="1"/>
</dbReference>
<dbReference type="Gene3D" id="3.40.50.150">
    <property type="entry name" value="Vaccinia Virus protein VP39"/>
    <property type="match status" value="1"/>
</dbReference>
<dbReference type="Proteomes" id="UP000010310">
    <property type="component" value="Unassembled WGS sequence"/>
</dbReference>
<gene>
    <name evidence="2" type="ORF">B273_0570</name>
</gene>
<dbReference type="PANTHER" id="PTHR34203:SF15">
    <property type="entry name" value="SLL1173 PROTEIN"/>
    <property type="match status" value="1"/>
</dbReference>
<dbReference type="PANTHER" id="PTHR34203">
    <property type="entry name" value="METHYLTRANSFERASE, FKBM FAMILY PROTEIN"/>
    <property type="match status" value="1"/>
</dbReference>
<keyword evidence="2" id="KW-0808">Transferase</keyword>
<evidence type="ECO:0000259" key="1">
    <source>
        <dbReference type="Pfam" id="PF05050"/>
    </source>
</evidence>
<keyword evidence="3" id="KW-1185">Reference proteome</keyword>
<comment type="caution">
    <text evidence="2">The sequence shown here is derived from an EMBL/GenBank/DDBJ whole genome shotgun (WGS) entry which is preliminary data.</text>
</comment>
<dbReference type="InterPro" id="IPR052514">
    <property type="entry name" value="SAM-dependent_MTase"/>
</dbReference>
<accession>K6GG92</accession>
<organism evidence="2 3">
    <name type="scientific">SAR86 cluster bacterium SAR86E</name>
    <dbReference type="NCBI Taxonomy" id="1208365"/>
    <lineage>
        <taxon>Bacteria</taxon>
        <taxon>Pseudomonadati</taxon>
        <taxon>Pseudomonadota</taxon>
        <taxon>Gammaproteobacteria</taxon>
        <taxon>SAR86 cluster</taxon>
    </lineage>
</organism>
<dbReference type="EMBL" id="AMWX01000012">
    <property type="protein sequence ID" value="EKO36051.1"/>
    <property type="molecule type" value="Genomic_DNA"/>
</dbReference>
<dbReference type="PATRIC" id="fig|1208365.4.peg.1164"/>
<dbReference type="InterPro" id="IPR029063">
    <property type="entry name" value="SAM-dependent_MTases_sf"/>
</dbReference>
<dbReference type="AlphaFoldDB" id="K6GG92"/>
<name>K6GG92_9GAMM</name>
<dbReference type="STRING" id="1208365.B273_0570"/>
<evidence type="ECO:0000313" key="3">
    <source>
        <dbReference type="Proteomes" id="UP000010310"/>
    </source>
</evidence>
<dbReference type="GO" id="GO:0032259">
    <property type="term" value="P:methylation"/>
    <property type="evidence" value="ECO:0007669"/>
    <property type="project" value="UniProtKB-KW"/>
</dbReference>
<sequence>MKQNLANIKLLRKIVFPILRGLNFEYGWKHDVTLRKLHLLTWLHKGYWFYGSQRESSELKLFSKLINKGDCVLEIGGHIGYLTQIFEDLVGAEGKVLVAEPTIESRYLLEKNVRDSTKVLPFAMADEDGEMDFYTEKFGGFTNSLVSEFVDASNESLSESQQNSKNLITRVSVKVKTVDSICEQHSVNPSFLKIDVEGAELSVLKGAKQVLRNTKALMVEVSRNHKEVFNLLKAYNFIAIDAEGISMEEEITDGTKNIFFVK</sequence>
<feature type="domain" description="Methyltransferase FkbM" evidence="1">
    <location>
        <begin position="74"/>
        <end position="237"/>
    </location>
</feature>
<evidence type="ECO:0000313" key="2">
    <source>
        <dbReference type="EMBL" id="EKO36051.1"/>
    </source>
</evidence>
<reference evidence="2 3" key="1">
    <citation type="submission" date="2012-09" db="EMBL/GenBank/DDBJ databases">
        <authorList>
            <person name="Dupont C.L."/>
            <person name="Rusch D.B."/>
            <person name="Lombardo M.-J."/>
            <person name="Novotny M."/>
            <person name="Yee-Greenbaum J."/>
            <person name="Laskin R."/>
        </authorList>
    </citation>
    <scope>NUCLEOTIDE SEQUENCE [LARGE SCALE GENOMIC DNA]</scope>
    <source>
        <strain evidence="2">SAR86E</strain>
    </source>
</reference>
<dbReference type="SUPFAM" id="SSF53335">
    <property type="entry name" value="S-adenosyl-L-methionine-dependent methyltransferases"/>
    <property type="match status" value="1"/>
</dbReference>